<evidence type="ECO:0000256" key="1">
    <source>
        <dbReference type="ARBA" id="ARBA00004229"/>
    </source>
</evidence>
<keyword evidence="7" id="KW-0067">ATP-binding</keyword>
<dbReference type="SMART" id="SM00248">
    <property type="entry name" value="ANK"/>
    <property type="match status" value="13"/>
</dbReference>
<keyword evidence="8" id="KW-0812">Transmembrane</keyword>
<dbReference type="PROSITE" id="PS50088">
    <property type="entry name" value="ANK_REPEAT"/>
    <property type="match status" value="12"/>
</dbReference>
<name>A0AA36MZ23_9DINO</name>
<feature type="transmembrane region" description="Helical" evidence="8">
    <location>
        <begin position="1994"/>
        <end position="2016"/>
    </location>
</feature>
<feature type="binding site" evidence="13">
    <location>
        <position position="1932"/>
    </location>
    <ligand>
        <name>chlorophyll a</name>
        <dbReference type="ChEBI" id="CHEBI:58416"/>
        <label>6</label>
    </ligand>
</feature>
<reference evidence="11" key="1">
    <citation type="submission" date="2023-08" db="EMBL/GenBank/DDBJ databases">
        <authorList>
            <person name="Chen Y."/>
            <person name="Shah S."/>
            <person name="Dougan E. K."/>
            <person name="Thang M."/>
            <person name="Chan C."/>
        </authorList>
    </citation>
    <scope>NUCLEOTIDE SEQUENCE</scope>
</reference>
<evidence type="ECO:0000256" key="7">
    <source>
        <dbReference type="PROSITE-ProRule" id="PRU00283"/>
    </source>
</evidence>
<keyword evidence="2" id="KW-0150">Chloroplast</keyword>
<keyword evidence="3" id="KW-0934">Plastid</keyword>
<feature type="binding site" evidence="13">
    <location>
        <position position="2008"/>
    </location>
    <ligand>
        <name>chlorophyll a</name>
        <dbReference type="ChEBI" id="CHEBI:58416"/>
        <label>7</label>
        <note>axial binding residue</note>
    </ligand>
    <ligandPart>
        <name>Mg</name>
        <dbReference type="ChEBI" id="CHEBI:25107"/>
    </ligandPart>
</feature>
<feature type="binding site" evidence="13">
    <location>
        <position position="1725"/>
    </location>
    <ligand>
        <name>chlorophyll a</name>
        <dbReference type="ChEBI" id="CHEBI:58416"/>
        <label>3</label>
    </ligand>
</feature>
<feature type="transmembrane region" description="Helical" evidence="8">
    <location>
        <begin position="2057"/>
        <end position="2076"/>
    </location>
</feature>
<dbReference type="PDB" id="8JJR">
    <property type="method" value="EM"/>
    <property type="resolution" value="2.80 A"/>
    <property type="chains" value="B=1616-1884, C=1887-2079"/>
</dbReference>
<feature type="binding site" evidence="13">
    <location>
        <position position="2056"/>
    </location>
    <ligand>
        <name>chlorophyll a</name>
        <dbReference type="ChEBI" id="CHEBI:58416"/>
        <label>6</label>
    </ligand>
</feature>
<evidence type="ECO:0000256" key="3">
    <source>
        <dbReference type="ARBA" id="ARBA00022640"/>
    </source>
</evidence>
<dbReference type="Gene3D" id="3.40.850.10">
    <property type="entry name" value="Kinesin motor domain"/>
    <property type="match status" value="1"/>
</dbReference>
<dbReference type="Pfam" id="PF12796">
    <property type="entry name" value="Ank_2"/>
    <property type="match status" value="5"/>
</dbReference>
<dbReference type="GO" id="GO:0003777">
    <property type="term" value="F:microtubule motor activity"/>
    <property type="evidence" value="ECO:0007669"/>
    <property type="project" value="InterPro"/>
</dbReference>
<keyword evidence="8" id="KW-1133">Transmembrane helix</keyword>
<feature type="repeat" description="ANK" evidence="6">
    <location>
        <begin position="1194"/>
        <end position="1226"/>
    </location>
</feature>
<keyword evidence="9" id="KW-0732">Signal</keyword>
<keyword evidence="5 6" id="KW-0040">ANK repeat</keyword>
<dbReference type="PROSITE" id="PS50067">
    <property type="entry name" value="KINESIN_MOTOR_2"/>
    <property type="match status" value="1"/>
</dbReference>
<feature type="binding site" evidence="13">
    <location>
        <position position="1816"/>
    </location>
    <ligand>
        <name>chlorophyll a</name>
        <dbReference type="ChEBI" id="CHEBI:58416"/>
        <label>1</label>
    </ligand>
</feature>
<dbReference type="InterPro" id="IPR001752">
    <property type="entry name" value="Kinesin_motor_dom"/>
</dbReference>
<gene>
    <name evidence="11" type="ORF">EVOR1521_LOCUS12392</name>
</gene>
<feature type="binding site" evidence="13">
    <location>
        <position position="1773"/>
    </location>
    <ligand>
        <name>chlorophyll a</name>
        <dbReference type="ChEBI" id="CHEBI:58416"/>
        <label>4</label>
        <note>axial binding residue</note>
    </ligand>
    <ligandPart>
        <name>Mg</name>
        <dbReference type="ChEBI" id="CHEBI:25107"/>
    </ligandPart>
</feature>
<feature type="binding site" evidence="13">
    <location>
        <position position="1952"/>
    </location>
    <ligand>
        <name>chlorophyll a</name>
        <dbReference type="ChEBI" id="CHEBI:58416"/>
        <label>7</label>
    </ligand>
</feature>
<feature type="binding site" evidence="13">
    <location>
        <position position="1950"/>
    </location>
    <ligand>
        <name>chlorophyll a</name>
        <dbReference type="ChEBI" id="CHEBI:58416"/>
        <label>6</label>
    </ligand>
</feature>
<feature type="binding site" evidence="13">
    <location>
        <position position="1722"/>
    </location>
    <ligand>
        <name>chlorophyll a</name>
        <dbReference type="ChEBI" id="CHEBI:58416"/>
        <label>2</label>
    </ligand>
</feature>
<dbReference type="InterPro" id="IPR027417">
    <property type="entry name" value="P-loop_NTPase"/>
</dbReference>
<dbReference type="PRINTS" id="PR01415">
    <property type="entry name" value="ANKYRIN"/>
</dbReference>
<feature type="repeat" description="ANK" evidence="6">
    <location>
        <begin position="1476"/>
        <end position="1508"/>
    </location>
</feature>
<feature type="binding site" evidence="13">
    <location>
        <position position="1720"/>
    </location>
    <ligand>
        <name>chlorophyll a</name>
        <dbReference type="ChEBI" id="CHEBI:58416"/>
        <label>1</label>
    </ligand>
</feature>
<feature type="repeat" description="ANK" evidence="6">
    <location>
        <begin position="1319"/>
        <end position="1351"/>
    </location>
</feature>
<evidence type="ECO:0000256" key="9">
    <source>
        <dbReference type="SAM" id="SignalP"/>
    </source>
</evidence>
<feature type="binding site" evidence="7">
    <location>
        <begin position="842"/>
        <end position="849"/>
    </location>
    <ligand>
        <name>ATP</name>
        <dbReference type="ChEBI" id="CHEBI:30616"/>
    </ligand>
</feature>
<dbReference type="InterPro" id="IPR036770">
    <property type="entry name" value="Ankyrin_rpt-contain_sf"/>
</dbReference>
<dbReference type="SUPFAM" id="SSF48403">
    <property type="entry name" value="Ankyrin repeat"/>
    <property type="match status" value="2"/>
</dbReference>
<feature type="binding site" evidence="13">
    <location>
        <position position="1791"/>
    </location>
    <ligand>
        <name>chlorophyll a</name>
        <dbReference type="ChEBI" id="CHEBI:58416"/>
        <label>3</label>
    </ligand>
</feature>
<feature type="binding site" evidence="13">
    <location>
        <position position="1953"/>
    </location>
    <ligand>
        <name>chlorophyll a</name>
        <dbReference type="ChEBI" id="CHEBI:58416"/>
        <label>8</label>
        <note>axial binding residue</note>
    </ligand>
    <ligandPart>
        <name>Mg</name>
        <dbReference type="ChEBI" id="CHEBI:25107"/>
    </ligandPart>
</feature>
<feature type="repeat" description="ANK" evidence="6">
    <location>
        <begin position="1253"/>
        <end position="1285"/>
    </location>
</feature>
<feature type="repeat" description="ANK" evidence="6">
    <location>
        <begin position="1509"/>
        <end position="1541"/>
    </location>
</feature>
<feature type="repeat" description="ANK" evidence="6">
    <location>
        <begin position="1094"/>
        <end position="1126"/>
    </location>
</feature>
<evidence type="ECO:0007829" key="13">
    <source>
        <dbReference type="PDB" id="8JJR"/>
    </source>
</evidence>
<dbReference type="SUPFAM" id="SSF103511">
    <property type="entry name" value="Chlorophyll a-b binding protein"/>
    <property type="match status" value="4"/>
</dbReference>
<accession>A0AA36MZ23</accession>
<feature type="repeat" description="ANK" evidence="6">
    <location>
        <begin position="1418"/>
        <end position="1450"/>
    </location>
</feature>
<dbReference type="PANTHER" id="PTHR24123">
    <property type="entry name" value="ANKYRIN REPEAT-CONTAINING"/>
    <property type="match status" value="1"/>
</dbReference>
<feature type="repeat" description="ANK" evidence="6">
    <location>
        <begin position="1161"/>
        <end position="1193"/>
    </location>
</feature>
<feature type="repeat" description="ANK" evidence="6">
    <location>
        <begin position="1127"/>
        <end position="1159"/>
    </location>
</feature>
<feature type="binding site" evidence="13">
    <location>
        <position position="1701"/>
    </location>
    <ligand>
        <name>chlorophyll a</name>
        <dbReference type="ChEBI" id="CHEBI:58416"/>
        <label>1</label>
    </ligand>
</feature>
<feature type="domain" description="Kinesin motor" evidence="10">
    <location>
        <begin position="768"/>
        <end position="913"/>
    </location>
</feature>
<comment type="caution">
    <text evidence="11">The sequence shown here is derived from an EMBL/GenBank/DDBJ whole genome shotgun (WGS) entry which is preliminary data.</text>
</comment>
<feature type="binding site" evidence="13">
    <location>
        <position position="1947"/>
    </location>
    <ligand>
        <name>chlorophyll a</name>
        <dbReference type="ChEBI" id="CHEBI:58416"/>
        <label>6</label>
    </ligand>
</feature>
<feature type="binding site" evidence="13">
    <location>
        <position position="1938"/>
    </location>
    <ligand>
        <name>chlorophyll a</name>
        <dbReference type="ChEBI" id="CHEBI:58416"/>
        <label>6</label>
    </ligand>
</feature>
<dbReference type="Pfam" id="PF00023">
    <property type="entry name" value="Ank"/>
    <property type="match status" value="1"/>
</dbReference>
<dbReference type="GO" id="GO:0007018">
    <property type="term" value="P:microtubule-based movement"/>
    <property type="evidence" value="ECO:0007669"/>
    <property type="project" value="InterPro"/>
</dbReference>
<feature type="repeat" description="ANK" evidence="6">
    <location>
        <begin position="1385"/>
        <end position="1417"/>
    </location>
</feature>
<evidence type="ECO:0000256" key="5">
    <source>
        <dbReference type="ARBA" id="ARBA00023043"/>
    </source>
</evidence>
<proteinExistence type="evidence at protein level"/>
<dbReference type="GO" id="GO:0009507">
    <property type="term" value="C:chloroplast"/>
    <property type="evidence" value="ECO:0007669"/>
    <property type="project" value="UniProtKB-SubCell"/>
</dbReference>
<dbReference type="SMR" id="A0AA36MZ23"/>
<feature type="binding site" evidence="13">
    <location>
        <position position="2051"/>
    </location>
    <ligand>
        <name>chlorophyll a</name>
        <dbReference type="ChEBI" id="CHEBI:58416"/>
        <label>9</label>
    </ligand>
</feature>
<dbReference type="GO" id="GO:0008017">
    <property type="term" value="F:microtubule binding"/>
    <property type="evidence" value="ECO:0007669"/>
    <property type="project" value="InterPro"/>
</dbReference>
<feature type="binding site" evidence="13">
    <location>
        <position position="1912"/>
    </location>
    <ligand>
        <name>chlorophyll a</name>
        <dbReference type="ChEBI" id="CHEBI:58416"/>
        <label>5</label>
        <note>axial binding residue</note>
    </ligand>
    <ligandPart>
        <name>Mg</name>
        <dbReference type="ChEBI" id="CHEBI:25107"/>
    </ligandPart>
</feature>
<feature type="repeat" description="ANK" evidence="6">
    <location>
        <begin position="1286"/>
        <end position="1318"/>
    </location>
</feature>
<dbReference type="Pfam" id="PF00504">
    <property type="entry name" value="Chloroa_b-bind"/>
    <property type="match status" value="4"/>
</dbReference>
<dbReference type="Pfam" id="PF00225">
    <property type="entry name" value="Kinesin"/>
    <property type="match status" value="1"/>
</dbReference>
<comment type="similarity">
    <text evidence="7">Belongs to the TRAFAC class myosin-kinesin ATPase superfamily. Kinesin family.</text>
</comment>
<keyword evidence="8" id="KW-0472">Membrane</keyword>
<feature type="binding site" evidence="13">
    <location>
        <position position="1930"/>
    </location>
    <ligand>
        <name>chlorophyll a</name>
        <dbReference type="ChEBI" id="CHEBI:58416"/>
        <label>5</label>
    </ligand>
</feature>
<feature type="binding site" evidence="13">
    <location>
        <position position="1774"/>
    </location>
    <ligand>
        <name>chlorophyll a</name>
        <dbReference type="ChEBI" id="CHEBI:58416"/>
        <label>2</label>
        <note>axial binding residue</note>
    </ligand>
    <ligandPart>
        <name>Mg</name>
        <dbReference type="ChEBI" id="CHEBI:25107"/>
    </ligandPart>
</feature>
<dbReference type="InterPro" id="IPR036961">
    <property type="entry name" value="Kinesin_motor_dom_sf"/>
</dbReference>
<feature type="chain" id="PRO_5041281286" description="Kinesin motor domain-containing protein" evidence="9">
    <location>
        <begin position="16"/>
        <end position="2079"/>
    </location>
</feature>
<dbReference type="PANTHER" id="PTHR24123:SF33">
    <property type="entry name" value="PROTEIN HOS4"/>
    <property type="match status" value="1"/>
</dbReference>
<dbReference type="InterPro" id="IPR051165">
    <property type="entry name" value="Multifunctional_ANK_Repeat"/>
</dbReference>
<feature type="binding site" evidence="13">
    <location>
        <position position="2032"/>
    </location>
    <ligand>
        <name>chlorophyll a</name>
        <dbReference type="ChEBI" id="CHEBI:58416"/>
        <label>9</label>
    </ligand>
</feature>
<dbReference type="SMART" id="SM00129">
    <property type="entry name" value="KISc"/>
    <property type="match status" value="1"/>
</dbReference>
<comment type="subcellular location">
    <subcellularLocation>
        <location evidence="1">Plastid</location>
        <location evidence="1">Chloroplast</location>
    </subcellularLocation>
</comment>
<evidence type="ECO:0000256" key="8">
    <source>
        <dbReference type="SAM" id="Phobius"/>
    </source>
</evidence>
<dbReference type="Gene3D" id="1.25.40.20">
    <property type="entry name" value="Ankyrin repeat-containing domain"/>
    <property type="match status" value="5"/>
</dbReference>
<organism evidence="11 12">
    <name type="scientific">Effrenium voratum</name>
    <dbReference type="NCBI Taxonomy" id="2562239"/>
    <lineage>
        <taxon>Eukaryota</taxon>
        <taxon>Sar</taxon>
        <taxon>Alveolata</taxon>
        <taxon>Dinophyceae</taxon>
        <taxon>Suessiales</taxon>
        <taxon>Symbiodiniaceae</taxon>
        <taxon>Effrenium</taxon>
    </lineage>
</organism>
<dbReference type="Proteomes" id="UP001178507">
    <property type="component" value="Unassembled WGS sequence"/>
</dbReference>
<sequence length="2079" mass="226267">MARVAALALSAGGLAFVVPRSSTSTSSLRGVSVSAPAAEPTSSASWGAAAATATAALGLAAASATSATRRTARKAVGVCLPLTDKFDPLNLASTDEKLERYTQVEIKHGRVAMIAVVGYIMPEIFRFPGCESFQHGLAALESIPLEGWVQLVALVGAHEVLVKPRAGGLGSSDFGLGTELIDGIDEAELERKQTSERNNGRLAMVAIMGLMVQDGMFGEPPLSYMSKYGWWGEPVQWYVQHLNNCQSFSGSFVDNAGVCALPSRGGRTALRATKLSEGPFIETETYPAPKEMEMSAAVPFLRYPQVLKGWVGEEKGFDPLGVTDALPVYWVREAELKHGRVCMLATVGWIATDLGMRFPGDQFQSVQTTLEAHDKMVEAGLMAPFLGAVGTFELYSLWLFFKGWEMEVNRDAGDFFLGKQFLPKEPAKEKDMRLKELENGRLAMFAFSGIVTQAAMTGQASLELSRSSALAPQGNAVQQCKPLQADTLASEVSYENAKDPLIQVTVQRPERLEGRPVFSAAEVQSKLEAILASTNRQVAARSALLCSELVEATKTSGQNDSFQMTQLREISSPRASSPLRADPGFFGDHFAREGEEAARQARLQQPHLDHQHTERRWERTNDRDCEWILRTALNIRDQVIQRRMAGSPREVGRIWKPPAEADKVVLDPEMEKIQTHLRPLAQTLGCKLGRSTVLAEALVPSSAGRQILSSGNLASQIGSWLPPQRLLGFRRIHRGTRDAVQALLATHEAIRKELDEVLRSALGQCDNRVWVGIRVRPNANENSTLQVEKKCVTQQLGSTSATFFFDQVFGESARQADVWSSIQGPIMRSLLRKEHVCLFAYGQTGSGKTHTVFGDPSSAETAGIAFRITGCLSKVLQHTADPEAEEEPHVEFSFLEVYNEKVHDLLANSKLCHLAGEREELAPGSQFKAPTLSAEERVVVRGLTRRTLCGCPLTVRKLAKQTPQEVLTAKEFAEWAEDQLARQMVRAQMATWPCPGGAAVCAPNWVEALRRLVAERLQVKNFRTVMLVCGNRVLEDGWEPTYKESLVAVLRPFLVPEAVGALATEILAAAHAGNTQETVRLLELPLDPDTSNDQGRAALHAAAERGHLEVARCLLDVSADVNKADNHGESPMYHAAVSDHAAMLQYLLTARAEILKANDPNQTPMLHAAAGRGNLTVVRILLEAGAEKDKADYFGYTPMHGAALSGQLEVVRALLEAGADKDKANYVPEASHEHTGLHEPNGDFDIVRWLVEHGHTPMHAAATYGHWRVVHYLLEAGAEKDPGNCVGRTPMHLACGAGFLDVVKVLLRASADKDKTDSSGRSPLMVAAINGRVEVVKCLLGAGADKSLADHKLETPMYHAAMANHTEVVRLFAKTTADIEEHKALSAPILHAVAGEGNLEVVRFLVELGMDKDEHDNFGCAPMHFAALNGKLEVVRYLLEVGAERDKANHDLAERPPDEEPEPSDNYDIVRWYVEDQHTPLHAAASFGHLRVVRYLLEAGVRKDPGNYVGRTPLHLACGGGFPDTVRCLLTARADKDKPDTFGRTPLVVAAIKGQVEVVRILLEFGADKSNAISAWLAEGAASRIVGRTAFNARSSRSHAVATIHICWNDPQKRAMARVAALALSAGGLAFVVPRSSTSTSSLRGVSVSAPAAEPTSSASWGAAAATATAALGLAAASATSATRRTARKAVGVCLPLTDKFDPLNLASTDEKLERYTQVEIKHGRVAMIAVVGYIMPEIFRFPGCESFQHGLAALESIPLEGWVQLVALVGAHEVLVKPRAGGLGSSDFGLGTELIDGIDEAELERKQTSERNNGRLAMVAIMGLMVQDGMFGEPPLSYMSKYGWWGEPVQWYVQHLNNCQSFSGSFVDNAGVCALPSRGGRTALRATKLSEGPFIETETYPAPKEMEMSAAVPFLRYPQVLKGWVGEEKGFDPLGVTDALPVYWVREAELKHGRVCMLATVGWIATDLGMRFPGDQFQSVQTTLEAHDKMVEAGLMAPFLGAVGTFELYSLWLFFKGWEMEVNRDAGDFFLGKQFLPKEPAKEKDMRLKELENGRLAMFAFSGIVTQAAMTGQAWPFM</sequence>
<reference evidence="13" key="2">
    <citation type="journal article" date="2024" name="Nat. Commun.">
        <title>Architecture of symbiotic dinoflagellate photosystem I-light-harvesting supercomplex in Symbiodinium.</title>
        <authorList>
            <person name="Zhao L.S."/>
            <person name="Wang N."/>
            <person name="Li K."/>
            <person name="Li C.Y."/>
            <person name="Guo J.P."/>
            <person name="He F.Y."/>
            <person name="Liu G.M."/>
            <person name="Chen X.L."/>
            <person name="Gao J."/>
            <person name="Liu L.N."/>
            <person name="Zhang Y.Z."/>
        </authorList>
    </citation>
    <scope>STRUCTURE BY ELECTRON MICROSCOPY (2.80 ANGSTROMS) OF 1616-1884 AND 1887-2079</scope>
    <scope>DISULFIDE BONDS</scope>
</reference>
<evidence type="ECO:0000256" key="2">
    <source>
        <dbReference type="ARBA" id="ARBA00022528"/>
    </source>
</evidence>
<feature type="binding site" evidence="13">
    <location>
        <position position="1723"/>
    </location>
    <ligand>
        <name>chlorophyll a</name>
        <dbReference type="ChEBI" id="CHEBI:58416"/>
        <label>2</label>
    </ligand>
</feature>
<feature type="binding site" evidence="13">
    <location>
        <position position="2030"/>
    </location>
    <ligand>
        <name>chlorophyll a</name>
        <dbReference type="ChEBI" id="CHEBI:58416"/>
        <label>9</label>
    </ligand>
</feature>
<evidence type="ECO:0000313" key="11">
    <source>
        <dbReference type="EMBL" id="CAJ1385904.1"/>
    </source>
</evidence>
<feature type="binding site" evidence="13">
    <location>
        <position position="1811"/>
    </location>
    <ligand>
        <name>chlorophyll a</name>
        <dbReference type="ChEBI" id="CHEBI:58416"/>
        <label>3</label>
    </ligand>
</feature>
<dbReference type="SUPFAM" id="SSF52540">
    <property type="entry name" value="P-loop containing nucleoside triphosphate hydrolases"/>
    <property type="match status" value="1"/>
</dbReference>
<dbReference type="PROSITE" id="PS50297">
    <property type="entry name" value="ANK_REP_REGION"/>
    <property type="match status" value="10"/>
</dbReference>
<feature type="signal peptide" evidence="9">
    <location>
        <begin position="1"/>
        <end position="15"/>
    </location>
</feature>
<keyword evidence="13" id="KW-0002">3D-structure</keyword>
<feature type="repeat" description="ANK" evidence="6">
    <location>
        <begin position="1542"/>
        <end position="1568"/>
    </location>
</feature>
<feature type="disulfide bond" evidence="13">
    <location>
        <begin position="1860"/>
        <end position="1874"/>
    </location>
</feature>
<keyword evidence="4" id="KW-0677">Repeat</keyword>
<keyword evidence="7" id="KW-0505">Motor protein</keyword>
<protein>
    <recommendedName>
        <fullName evidence="10">Kinesin motor domain-containing protein</fullName>
    </recommendedName>
</protein>
<dbReference type="EMBL" id="CAUJNA010001302">
    <property type="protein sequence ID" value="CAJ1385904.1"/>
    <property type="molecule type" value="Genomic_DNA"/>
</dbReference>
<keyword evidence="7" id="KW-0547">Nucleotide-binding</keyword>
<keyword evidence="12" id="KW-1185">Reference proteome</keyword>
<dbReference type="GO" id="GO:0005524">
    <property type="term" value="F:ATP binding"/>
    <property type="evidence" value="ECO:0007669"/>
    <property type="project" value="UniProtKB-UniRule"/>
</dbReference>
<evidence type="ECO:0000256" key="4">
    <source>
        <dbReference type="ARBA" id="ARBA00022737"/>
    </source>
</evidence>
<dbReference type="Gene3D" id="1.10.3460.10">
    <property type="entry name" value="Chlorophyll a/b binding protein domain"/>
    <property type="match status" value="4"/>
</dbReference>
<dbReference type="InterPro" id="IPR002110">
    <property type="entry name" value="Ankyrin_rpt"/>
</dbReference>
<evidence type="ECO:0000313" key="12">
    <source>
        <dbReference type="Proteomes" id="UP001178507"/>
    </source>
</evidence>
<dbReference type="InterPro" id="IPR022796">
    <property type="entry name" value="Chloroa_b-bind"/>
</dbReference>
<evidence type="ECO:0000256" key="6">
    <source>
        <dbReference type="PROSITE-ProRule" id="PRU00023"/>
    </source>
</evidence>
<evidence type="ECO:0000259" key="10">
    <source>
        <dbReference type="PROSITE" id="PS50067"/>
    </source>
</evidence>
<feature type="binding site" evidence="13">
    <location>
        <position position="1789"/>
    </location>
    <ligand>
        <name>chlorophyll a</name>
        <dbReference type="ChEBI" id="CHEBI:58416"/>
        <label>3</label>
    </ligand>
</feature>